<dbReference type="SMART" id="SM00409">
    <property type="entry name" value="IG"/>
    <property type="match status" value="31"/>
</dbReference>
<dbReference type="GeneTree" id="ENSGT00940000162328"/>
<feature type="domain" description="Ig-like" evidence="17">
    <location>
        <begin position="1318"/>
        <end position="1406"/>
    </location>
</feature>
<feature type="domain" description="Ig-like" evidence="17">
    <location>
        <begin position="2638"/>
        <end position="2726"/>
    </location>
</feature>
<feature type="domain" description="Ig-like" evidence="17">
    <location>
        <begin position="2454"/>
        <end position="2542"/>
    </location>
</feature>
<feature type="domain" description="Ig-like" evidence="17">
    <location>
        <begin position="2547"/>
        <end position="2633"/>
    </location>
</feature>
<dbReference type="Gene3D" id="2.40.155.10">
    <property type="entry name" value="Green fluorescent protein"/>
    <property type="match status" value="1"/>
</dbReference>
<dbReference type="FunFam" id="2.60.40.10:FF:001859">
    <property type="entry name" value="Hemicentin 2"/>
    <property type="match status" value="1"/>
</dbReference>
<dbReference type="InterPro" id="IPR013098">
    <property type="entry name" value="Ig_I-set"/>
</dbReference>
<feature type="domain" description="Ig-like" evidence="17">
    <location>
        <begin position="760"/>
        <end position="842"/>
    </location>
</feature>
<sequence>MAEIVTWRHEVSQCHWKNGANRLARCRLAPKCQCVRNTVSALHKNVRCACTSCLFMAEQHSTVGIPRWTGTSPVTSLFTSGRPPSAQPSPNCWCSHDRPARPVLPGDPRVQLQEDGQVLRITSSHLGDEGRYQCVAFSPAGQQAKDFQLRMQGELPPTTPPASAACCMEGGRDREGRRSLLGHHLGEAPCDQHSPLSFSAPPTIWGSNETSEVAVMEGRPVRFLCEARGVPAPDITWFKDGASLPRSTEAVYTRGGRQLQLARARGVDAGTYTCQASNPVGVTEKSTRLEVYGERPGVALSSSQLGWAVPGWGWASHPRQSCPHALWRWLHGLRNGGPFQREERNQALWARPAPGIHFLRPGKVPEGAAVLVSGPGEPITLSSAEIETYCVQTQRHTQTSSCSVPGELAGVTGMDPGTEGENASSQGSRSRQCEGPALACWAGSRQVSPSGPEQPPASSLVPPTIEGSGGGPHVVKAVAGRPLALECVARGHPLPTLSWHHEGLPVAESNETWLEAGGSVLSLESLREASGGQYSCVASSPAGEAVLQYSVEVQVPPQLLVAEGSGQVTALVGQPLELPCQASGSPVPTLQWLQNGRPAEELAGVQVASRGATLRINHVELDHAGLFACQATNEAGTTGAEVELSVHGEGVWVELGPSPTGGHRWGRQYHSPFPAACDPPMCGDWGTHPKSPLVEGWGGPGSLAGETAGTFRGPRAGGATGHRWRGCFLEVLVIPRGVLAAWGLAGESKRDVALKVLVPPNIEPGPLNKAVLENASVTLECLASGVPPPDISWFKGRQPVSARKGVTVSADGRVIRIERARFSDAGSYRCVASNVAGSTELRFGLRVNVPPRITLPPSLPGPVLLNAPVRLTCNATGAPSPTLIWLKDGNPVSTAGASGLQVFPGGRVLTLASARASDSGSYSCVAVSAVGEDRRDVVLYVHTPPSILGEELNVSVVANESVALECRSQAVPPPVLSWRKDGRPLEPRPGVHLSPDKALLEVSRAEVGDAGRYTCEALNQAGRSEKHYNLNVWVPPVFPSREPRTLTVTEGQPARLSCECRGIPFPKISWRKDGQPLPGEGNSLEQVSAVGRLLYLGQSQLAQDGTYTCECSNVAGNSSQDQLLEVHVPPQIAGPQEPHTQVSVVQDGEATLQCNVTGKPPPRVTWERDGQPLGPEPGLRLQNQGQRLHVERAQAAHSGHYSCVAENVAGRVERRFALSVLVPPQLIGDLDPLTNVSAALHSPLTLLCEATGVPPPAVRWFRGEEPISPGEDTYLLAGGWMLRMTRAQEQDRGFYSCLASNEAGEVRRNFNVEVLVPPRIENEDREEAVKVPEGQTAHLTCNATGHPQPKVTWFKDGRPLAGGDAHHISPDGALLQVLQANLSSSGHYSCIAANAVGEKTRHFQLSVLVVPTILGVTEDSADEEVTVTISNPISLICEALAFPSPTITWMKDGAPFEASNNIQLLPGTHGLQILNAQKEDAGQYTCVVTNELGEAMKNYHVEVLIPPSISKDDTLGEANVKEVKTKVNSTLTLECESWAVPPPTISWYKDGRPVTPNQRLRILGEGRLLQIQPTQVSDSGRYLCVASNVAGEDDQDFSVLIQVPPMFQKVGDASAAFEVLSREEEARGGVTEYREIVENNPAYLYCDTNAIPPPELTWYRDDQPLSAADGVSVLQGGRVLQIPLVREEDAGRYSCKASNEVGEDWLHYQLLVLTPPVILGDTEELVEEVTVNASSTVSLHCPALGNPVPTVAWLQNGLPLSPSPRLQVLEDGQVLQVSTAEVADAASYMCVAENPAGSSEKLFTLRVQAPPRIAGPNLEQVTAIINSSISLSCDVHAHPSPEVTWYRDSQALSLGKEVFLLPGTHTLQLARAQPSDSGMYACEALNAAGRDQKLVQLSVLVPPTFRQPPSGPQDAIVVRAGDRAVLSCETDSLPEPTVTWHKDGQPLGLAQRTQTLLGGQRLEIRDTQVLDKGLYSCKVSNTAGEAMRTFVLTVQVPPTFENPKTEKVSQVAGSPLVLSCDVTGVPAPAVSWLKDRMPVESSVAHGVVSRGGRLQLSRLQPAQAGTYTCVAENTLAEARKDFVVAVLVAPQIRSSGATQEHSVLEGQEVRLDCEADGQPPPDVTWLKDGGPLDQGVGPHLRFYLDGGTLVLKGLKAEDSGAYTCVAHNAAGEDARLHTVSVLVPPTIEQWAESSGTLVSRPGELVTMACPVRGSGPIRVSWLKDGLPLPLSQRTRLHSSGRTLRISQVQLADSGVFTCVAASPAGVTDRNFTLQVHVPPVLEPVEFQNDVAVVRGSSVVLPCEARGSPLPLVSWMKDGEPLLPQSLEQGPSLQLETAGAADSGTYSCVAVSEAGEARRHFQLTVMDPPHIEDSGQPAELLLTAGSPMELHCDARGTPPPNITWHKDGLALSRPEDSNRVLRMEGVGDAGLYTCLAQSPAGEVEKSFRVRVQGPPHVIGPQGPRSVVGLAPGQLVLECSVEAEPAPEIEWHRDGILLQADAHTQFPEQGRFLQLQALSTADRGDYSCTAHNAAGSTSVAFRVEIHTVPTIQPGPAVVNASVNQTALLPCQVVGAPPPLVSWRKDGAPLDPDSPRLQVLPEGSLRIQPVLAQDAGHYLCLASNSAGSDRQGRDLQVFEPPAITPGPSNLTLTAHTPTSLPCEASGSPKPWVVWWKDGQKLDFRLQQGAYRLLPSNALLLAAPGPQDSAQFECVVSNEVGEARRLYQVTIHVPPTIADDQTDFTVTRMAPVVLTCHSTGVPAPVVSWSKAGTQLGMRGNGYRVLPSGALELGQALPIHSGRYTCTARNSAGVAHKHMVLTVQAPPVVKPLPSVVRALVAKEVLLPCEASGIPRPSITWQKEGLSIPAGASTQVLPTGQLRIIRVSPEDAGNYFCLAQNSAGSAVGKTRLVVQVPPVIETGLPDLSTTEGSHALLPCSASGSPKPSITWEKDGQPVSGAEGKFTLQPSGELLVKNLESRDAGTYTCVAENAVGRARRRVHLSILALPVFTTLPGDRSLRLGDRLWLRCAARGSPTPRIGWTINDRPVTEGVSEQDGGSTLQRVAVTREDSGTYICWAENRVGRVQAVSFVHVKEAPVLQGEAFSYLVEPVGSSVQLDCVVHGAPAPDIHWIKDGLPLQGSRLRYRLQNGSLTIRRTEMDDAGQYQCLAENEMGAVEKVVILVLQSAPVFRVEPQDVTVRSGEDVALQCQASGEPVPTVEWLRAGEPLRASRRLQTLPDGSLWLQQVEAGDAGTYECVAQNLLGSTTARAVLAVRGEPRGSRGSMSGVINGQEFSRATLNTSVQQEARSGVTTIQSRISHIPASVGPLMRVLVVTIAPIYWALAGESGDALNGHSLTAGSFLQKSHVEFATGELLTMTQEARGLDPEGLLLLDVVVSGGVPESLADADLQVQDFEERYVQMGPGRLFVGSTQHFLQDSLPTFLRCNHSIQYSAARGLQPQLVQHLQASAISSAFDPEAEALHFQLTTALRAGENEVGCPEGFELDAQGEFCVDRDECSEGPNPCSHSCHNAPGRFSCSCPAGFALARDDRNCRGEWCAWDAHLCQEGQRCVNLFGSYHCLPDCRPGFRVAPHGASCEDVDECVEQSDECRYNQICENTPGGHRCSCPRGYRLQGPGLPCLDINECLQLPRTCTFQCQNVQGGYRCLCPPGQTLLRDGKTCTPLEQREQNGTTVSHRGPLVPLLRPRTPLPRGSYHAWVSLRTGSGAPSSLGRAWCPAGFIRQNGVCTDLDECRVRSLCQHACRNTEGSYQCLCPAGYRLLPSGKNCQDINECEEDGIACGPSQMCFNTRGSYQCVDTPCPATYRQGSSPGTCFRRCSQDCSAGGPSTLQYKLLPLPLGVRAHHDVARVAAFSEAGVPANRTELSVLEPDPRSPFALRPLRAGHGAVYTRRALTRAGLYRLTVRAAAPRHQSVFVLLIAVSPYPY</sequence>
<feature type="domain" description="Ig-like" evidence="17">
    <location>
        <begin position="1903"/>
        <end position="1993"/>
    </location>
</feature>
<dbReference type="SMART" id="SM00179">
    <property type="entry name" value="EGF_CA"/>
    <property type="match status" value="6"/>
</dbReference>
<keyword evidence="5 14" id="KW-0245">EGF-like domain</keyword>
<dbReference type="FunFam" id="2.60.40.10:FF:000503">
    <property type="entry name" value="Hemicentin 1"/>
    <property type="match status" value="1"/>
</dbReference>
<dbReference type="FunFam" id="2.10.25.10:FF:000005">
    <property type="entry name" value="Fibrillin 2"/>
    <property type="match status" value="1"/>
</dbReference>
<evidence type="ECO:0000256" key="6">
    <source>
        <dbReference type="ARBA" id="ARBA00022606"/>
    </source>
</evidence>
<dbReference type="PANTHER" id="PTHR45080:SF28">
    <property type="entry name" value="HEMICENTIN-2"/>
    <property type="match status" value="1"/>
</dbReference>
<feature type="domain" description="Ig-like" evidence="17">
    <location>
        <begin position="1224"/>
        <end position="1313"/>
    </location>
</feature>
<dbReference type="PROSITE" id="PS50993">
    <property type="entry name" value="NIDOGEN_G2"/>
    <property type="match status" value="1"/>
</dbReference>
<evidence type="ECO:0000256" key="7">
    <source>
        <dbReference type="ARBA" id="ARBA00022729"/>
    </source>
</evidence>
<feature type="domain" description="Ig-like" evidence="17">
    <location>
        <begin position="2822"/>
        <end position="2907"/>
    </location>
</feature>
<evidence type="ECO:0000259" key="17">
    <source>
        <dbReference type="PROSITE" id="PS50835"/>
    </source>
</evidence>
<dbReference type="GO" id="GO:0005886">
    <property type="term" value="C:plasma membrane"/>
    <property type="evidence" value="ECO:0007669"/>
    <property type="project" value="TreeGrafter"/>
</dbReference>
<feature type="domain" description="Ig-like" evidence="17">
    <location>
        <begin position="456"/>
        <end position="554"/>
    </location>
</feature>
<dbReference type="InterPro" id="IPR003598">
    <property type="entry name" value="Ig_sub2"/>
</dbReference>
<keyword evidence="10 14" id="KW-1015">Disulfide bond</keyword>
<keyword evidence="20" id="KW-1185">Reference proteome</keyword>
<feature type="domain" description="Ig-like" evidence="17">
    <location>
        <begin position="557"/>
        <end position="645"/>
    </location>
</feature>
<evidence type="ECO:0000256" key="13">
    <source>
        <dbReference type="ARBA" id="ARBA00072384"/>
    </source>
</evidence>
<evidence type="ECO:0000259" key="18">
    <source>
        <dbReference type="PROSITE" id="PS50993"/>
    </source>
</evidence>
<dbReference type="Gene3D" id="2.10.25.10">
    <property type="entry name" value="Laminin"/>
    <property type="match status" value="6"/>
</dbReference>
<dbReference type="FunFam" id="2.60.40.10:FF:001348">
    <property type="entry name" value="Hemicentin 2"/>
    <property type="match status" value="2"/>
</dbReference>
<dbReference type="Pfam" id="PF07474">
    <property type="entry name" value="G2F"/>
    <property type="match status" value="1"/>
</dbReference>
<proteinExistence type="predicted"/>
<evidence type="ECO:0000256" key="10">
    <source>
        <dbReference type="ARBA" id="ARBA00023157"/>
    </source>
</evidence>
<dbReference type="InterPro" id="IPR036179">
    <property type="entry name" value="Ig-like_dom_sf"/>
</dbReference>
<dbReference type="SMART" id="SM00406">
    <property type="entry name" value="IGv"/>
    <property type="match status" value="14"/>
</dbReference>
<dbReference type="FunFam" id="2.60.40.10:FF:001415">
    <property type="entry name" value="Hemicentin 2"/>
    <property type="match status" value="1"/>
</dbReference>
<reference evidence="19" key="2">
    <citation type="submission" date="2025-08" db="UniProtKB">
        <authorList>
            <consortium name="Ensembl"/>
        </authorList>
    </citation>
    <scope>IDENTIFICATION</scope>
</reference>
<reference evidence="19" key="3">
    <citation type="submission" date="2025-09" db="UniProtKB">
        <authorList>
            <consortium name="Ensembl"/>
        </authorList>
    </citation>
    <scope>IDENTIFICATION</scope>
</reference>
<feature type="domain" description="Ig-like" evidence="17">
    <location>
        <begin position="2731"/>
        <end position="2817"/>
    </location>
</feature>
<feature type="domain" description="Nidogen G2 beta-barrel" evidence="18">
    <location>
        <begin position="3272"/>
        <end position="3494"/>
    </location>
</feature>
<evidence type="ECO:0000256" key="3">
    <source>
        <dbReference type="ARBA" id="ARBA00022525"/>
    </source>
</evidence>
<feature type="domain" description="Ig-like" evidence="17">
    <location>
        <begin position="1811"/>
        <end position="1898"/>
    </location>
</feature>
<dbReference type="SUPFAM" id="SSF57184">
    <property type="entry name" value="Growth factor receptor domain"/>
    <property type="match status" value="2"/>
</dbReference>
<dbReference type="InterPro" id="IPR013783">
    <property type="entry name" value="Ig-like_fold"/>
</dbReference>
<feature type="domain" description="Ig-like" evidence="17">
    <location>
        <begin position="202"/>
        <end position="290"/>
    </location>
</feature>
<feature type="domain" description="Ig-like" evidence="17">
    <location>
        <begin position="851"/>
        <end position="938"/>
    </location>
</feature>
<feature type="domain" description="Ig-like" evidence="17">
    <location>
        <begin position="2090"/>
        <end position="2180"/>
    </location>
</feature>
<keyword evidence="7" id="KW-0732">Signal</keyword>
<dbReference type="GO" id="GO:0005509">
    <property type="term" value="F:calcium ion binding"/>
    <property type="evidence" value="ECO:0007669"/>
    <property type="project" value="InterPro"/>
</dbReference>
<feature type="domain" description="Ig-like" evidence="17">
    <location>
        <begin position="2278"/>
        <end position="2363"/>
    </location>
</feature>
<dbReference type="InterPro" id="IPR009030">
    <property type="entry name" value="Growth_fac_rcpt_cys_sf"/>
</dbReference>
<dbReference type="Pfam" id="PF13927">
    <property type="entry name" value="Ig_3"/>
    <property type="match status" value="9"/>
</dbReference>
<dbReference type="FunFam" id="2.60.40.10:FF:001585">
    <property type="entry name" value="Hemicentin-2"/>
    <property type="match status" value="1"/>
</dbReference>
<dbReference type="InterPro" id="IPR018097">
    <property type="entry name" value="EGF_Ca-bd_CS"/>
</dbReference>
<dbReference type="SUPFAM" id="SSF48726">
    <property type="entry name" value="Immunoglobulin"/>
    <property type="match status" value="31"/>
</dbReference>
<dbReference type="PROSITE" id="PS01186">
    <property type="entry name" value="EGF_2"/>
    <property type="match status" value="2"/>
</dbReference>
<dbReference type="Pfam" id="PF12662">
    <property type="entry name" value="cEGF"/>
    <property type="match status" value="1"/>
</dbReference>
<keyword evidence="9" id="KW-0106">Calcium</keyword>
<dbReference type="FunFam" id="2.60.40.10:FF:002450">
    <property type="entry name" value="HMCN2 isoform 3"/>
    <property type="match status" value="1"/>
</dbReference>
<evidence type="ECO:0000256" key="8">
    <source>
        <dbReference type="ARBA" id="ARBA00022737"/>
    </source>
</evidence>
<dbReference type="PROSITE" id="PS00010">
    <property type="entry name" value="ASX_HYDROXYL"/>
    <property type="match status" value="2"/>
</dbReference>
<feature type="domain" description="Ig-like" evidence="17">
    <location>
        <begin position="1035"/>
        <end position="1125"/>
    </location>
</feature>
<evidence type="ECO:0000256" key="11">
    <source>
        <dbReference type="ARBA" id="ARBA00023180"/>
    </source>
</evidence>
<dbReference type="PANTHER" id="PTHR45080">
    <property type="entry name" value="CONTACTIN 5"/>
    <property type="match status" value="1"/>
</dbReference>
<evidence type="ECO:0000313" key="19">
    <source>
        <dbReference type="Ensembl" id="ENSUAMP00000033140.1"/>
    </source>
</evidence>
<evidence type="ECO:0000256" key="4">
    <source>
        <dbReference type="ARBA" id="ARBA00022530"/>
    </source>
</evidence>
<dbReference type="SMART" id="SM00682">
    <property type="entry name" value="G2F"/>
    <property type="match status" value="1"/>
</dbReference>
<dbReference type="InterPro" id="IPR013106">
    <property type="entry name" value="Ig_V-set"/>
</dbReference>
<dbReference type="FunFam" id="2.60.40.10:FF:000186">
    <property type="entry name" value="Hemicentin 1"/>
    <property type="match status" value="4"/>
</dbReference>
<comment type="caution">
    <text evidence="14">Lacks conserved residue(s) required for the propagation of feature annotation.</text>
</comment>
<dbReference type="STRING" id="9643.ENSUAMP00000033140"/>
<feature type="domain" description="Ig-like" evidence="17">
    <location>
        <begin position="1715"/>
        <end position="1804"/>
    </location>
</feature>
<evidence type="ECO:0000256" key="15">
    <source>
        <dbReference type="SAM" id="MobiDB-lite"/>
    </source>
</evidence>
<dbReference type="FunFam" id="2.10.25.10:FF:000715">
    <property type="entry name" value="Hemicentin 2"/>
    <property type="match status" value="1"/>
</dbReference>
<dbReference type="FunFam" id="2.60.40.10:FF:001944">
    <property type="entry name" value="Hemicentin 2"/>
    <property type="match status" value="1"/>
</dbReference>
<accession>A0A452SKN8</accession>
<feature type="compositionally biased region" description="Polar residues" evidence="15">
    <location>
        <begin position="421"/>
        <end position="430"/>
    </location>
</feature>
<keyword evidence="4" id="KW-0272">Extracellular matrix</keyword>
<protein>
    <recommendedName>
        <fullName evidence="13">Hemicentin-2</fullName>
    </recommendedName>
</protein>
<dbReference type="FunFam" id="2.60.40.10:FF:001858">
    <property type="entry name" value="Hemicentin 2"/>
    <property type="match status" value="1"/>
</dbReference>
<evidence type="ECO:0000259" key="16">
    <source>
        <dbReference type="PROSITE" id="PS50026"/>
    </source>
</evidence>
<evidence type="ECO:0000256" key="9">
    <source>
        <dbReference type="ARBA" id="ARBA00022837"/>
    </source>
</evidence>
<dbReference type="SUPFAM" id="SSF57196">
    <property type="entry name" value="EGF/Laminin"/>
    <property type="match status" value="1"/>
</dbReference>
<keyword evidence="6" id="KW-0716">Sensory transduction</keyword>
<evidence type="ECO:0000256" key="1">
    <source>
        <dbReference type="ARBA" id="ARBA00004498"/>
    </source>
</evidence>
<dbReference type="InterPro" id="IPR006605">
    <property type="entry name" value="G2_nidogen/fibulin_G2F"/>
</dbReference>
<dbReference type="FunFam" id="2.10.25.10:FF:000385">
    <property type="entry name" value="Hemicentin 1"/>
    <property type="match status" value="1"/>
</dbReference>
<feature type="disulfide bond" evidence="14">
    <location>
        <begin position="3747"/>
        <end position="3757"/>
    </location>
</feature>
<dbReference type="FunFam" id="2.60.40.10:FF:000130">
    <property type="entry name" value="Hemicentin 1"/>
    <property type="match status" value="6"/>
</dbReference>
<dbReference type="InterPro" id="IPR000742">
    <property type="entry name" value="EGF"/>
</dbReference>
<dbReference type="Pfam" id="PF07645">
    <property type="entry name" value="EGF_CA"/>
    <property type="match status" value="4"/>
</dbReference>
<feature type="domain" description="Ig-like" evidence="17">
    <location>
        <begin position="1411"/>
        <end position="1502"/>
    </location>
</feature>
<dbReference type="FunFam" id="2.60.40.10:FF:001857">
    <property type="entry name" value="Hemicentin 2"/>
    <property type="match status" value="1"/>
</dbReference>
<comment type="subcellular location">
    <subcellularLocation>
        <location evidence="1">Secreted</location>
        <location evidence="1">Extracellular space</location>
        <location evidence="1">Extracellular matrix</location>
    </subcellularLocation>
</comment>
<dbReference type="InterPro" id="IPR050958">
    <property type="entry name" value="Cell_Adh-Cytoskel_Orgn"/>
</dbReference>
<dbReference type="SUPFAM" id="SSF54511">
    <property type="entry name" value="GFP-like"/>
    <property type="match status" value="1"/>
</dbReference>
<reference evidence="20" key="1">
    <citation type="submission" date="2016-06" db="EMBL/GenBank/DDBJ databases">
        <title>De novo assembly and RNA-Seq shows season-dependent expression and editing in black bear kidneys.</title>
        <authorList>
            <person name="Korstanje R."/>
            <person name="Srivastava A."/>
            <person name="Sarsani V.K."/>
            <person name="Sheehan S.M."/>
            <person name="Seger R.L."/>
            <person name="Barter M.E."/>
            <person name="Lindqvist C."/>
            <person name="Brody L.C."/>
            <person name="Mullikin J.C."/>
        </authorList>
    </citation>
    <scope>NUCLEOTIDE SEQUENCE [LARGE SCALE GENOMIC DNA]</scope>
</reference>
<dbReference type="InterPro" id="IPR000152">
    <property type="entry name" value="EGF-type_Asp/Asn_hydroxyl_site"/>
</dbReference>
<evidence type="ECO:0000256" key="14">
    <source>
        <dbReference type="PROSITE-ProRule" id="PRU00076"/>
    </source>
</evidence>
<feature type="domain" description="EGF-like" evidence="16">
    <location>
        <begin position="3508"/>
        <end position="3548"/>
    </location>
</feature>
<dbReference type="FunFam" id="2.60.40.10:FF:000279">
    <property type="entry name" value="Hemicentin 1"/>
    <property type="match status" value="1"/>
</dbReference>
<dbReference type="FunFam" id="2.60.40.10:FF:000285">
    <property type="entry name" value="Hemicentin 1"/>
    <property type="match status" value="2"/>
</dbReference>
<dbReference type="GO" id="GO:0008046">
    <property type="term" value="F:axon guidance receptor activity"/>
    <property type="evidence" value="ECO:0007669"/>
    <property type="project" value="TreeGrafter"/>
</dbReference>
<feature type="domain" description="Ig-like" evidence="17">
    <location>
        <begin position="1997"/>
        <end position="2085"/>
    </location>
</feature>
<dbReference type="InterPro" id="IPR003599">
    <property type="entry name" value="Ig_sub"/>
</dbReference>
<feature type="domain" description="Ig-like" evidence="17">
    <location>
        <begin position="2185"/>
        <end position="2272"/>
    </location>
</feature>
<dbReference type="OMA" id="PDIRWIK"/>
<dbReference type="FunFam" id="2.60.40.10:FF:000706">
    <property type="entry name" value="Hemicentin 1"/>
    <property type="match status" value="1"/>
</dbReference>
<dbReference type="InterPro" id="IPR007110">
    <property type="entry name" value="Ig-like_dom"/>
</dbReference>
<dbReference type="GO" id="GO:0043025">
    <property type="term" value="C:neuronal cell body"/>
    <property type="evidence" value="ECO:0007669"/>
    <property type="project" value="TreeGrafter"/>
</dbReference>
<dbReference type="Ensembl" id="ENSUAMT00000036928.1">
    <property type="protein sequence ID" value="ENSUAMP00000033140.1"/>
    <property type="gene ID" value="ENSUAMG00000025266.1"/>
</dbReference>
<dbReference type="FunFam" id="2.10.25.10:FF:000352">
    <property type="entry name" value="Hemicentin 1"/>
    <property type="match status" value="1"/>
</dbReference>
<dbReference type="FunFam" id="2.60.40.10:FF:001984">
    <property type="entry name" value="Hemicentin 2"/>
    <property type="match status" value="1"/>
</dbReference>
<dbReference type="CDD" id="cd00096">
    <property type="entry name" value="Ig"/>
    <property type="match status" value="7"/>
</dbReference>
<keyword evidence="8" id="KW-0677">Repeat</keyword>
<dbReference type="InterPro" id="IPR009017">
    <property type="entry name" value="GFP"/>
</dbReference>
<dbReference type="PROSITE" id="PS50835">
    <property type="entry name" value="IG_LIKE"/>
    <property type="match status" value="30"/>
</dbReference>
<keyword evidence="11" id="KW-0325">Glycoprotein</keyword>
<dbReference type="FunFam" id="2.60.40.10:FF:001664">
    <property type="entry name" value="Hemicentin 2"/>
    <property type="match status" value="1"/>
</dbReference>
<dbReference type="GO" id="GO:0050808">
    <property type="term" value="P:synapse organization"/>
    <property type="evidence" value="ECO:0007669"/>
    <property type="project" value="TreeGrafter"/>
</dbReference>
<dbReference type="Pfam" id="PF07679">
    <property type="entry name" value="I-set"/>
    <property type="match status" value="21"/>
</dbReference>
<feature type="domain" description="Ig-like" evidence="17">
    <location>
        <begin position="1130"/>
        <end position="1219"/>
    </location>
</feature>
<feature type="domain" description="Ig-like" evidence="17">
    <location>
        <begin position="2368"/>
        <end position="2449"/>
    </location>
</feature>
<dbReference type="FunFam" id="2.60.40.10:FF:000675">
    <property type="entry name" value="Hemicentin 1"/>
    <property type="match status" value="1"/>
</dbReference>
<feature type="region of interest" description="Disordered" evidence="15">
    <location>
        <begin position="401"/>
        <end position="431"/>
    </location>
</feature>
<dbReference type="SMART" id="SM00408">
    <property type="entry name" value="IGc2"/>
    <property type="match status" value="31"/>
</dbReference>
<dbReference type="PROSITE" id="PS01187">
    <property type="entry name" value="EGF_CA"/>
    <property type="match status" value="2"/>
</dbReference>
<keyword evidence="12" id="KW-0393">Immunoglobulin domain</keyword>
<evidence type="ECO:0000256" key="2">
    <source>
        <dbReference type="ARBA" id="ARBA00022481"/>
    </source>
</evidence>
<dbReference type="Proteomes" id="UP000291022">
    <property type="component" value="Unassembled WGS sequence"/>
</dbReference>
<dbReference type="PROSITE" id="PS50026">
    <property type="entry name" value="EGF_3"/>
    <property type="match status" value="3"/>
</dbReference>
<dbReference type="InterPro" id="IPR026823">
    <property type="entry name" value="cEGF"/>
</dbReference>
<evidence type="ECO:0000313" key="20">
    <source>
        <dbReference type="Proteomes" id="UP000291022"/>
    </source>
</evidence>
<dbReference type="SMART" id="SM00181">
    <property type="entry name" value="EGF"/>
    <property type="match status" value="6"/>
</dbReference>
<name>A0A452SKN8_URSAM</name>
<feature type="domain" description="Ig-like" evidence="17">
    <location>
        <begin position="1605"/>
        <end position="1699"/>
    </location>
</feature>
<dbReference type="GO" id="GO:0030424">
    <property type="term" value="C:axon"/>
    <property type="evidence" value="ECO:0007669"/>
    <property type="project" value="TreeGrafter"/>
</dbReference>
<feature type="domain" description="EGF-like" evidence="16">
    <location>
        <begin position="3593"/>
        <end position="3631"/>
    </location>
</feature>
<organism evidence="19 20">
    <name type="scientific">Ursus americanus</name>
    <name type="common">American black bear</name>
    <name type="synonym">Euarctos americanus</name>
    <dbReference type="NCBI Taxonomy" id="9643"/>
    <lineage>
        <taxon>Eukaryota</taxon>
        <taxon>Metazoa</taxon>
        <taxon>Chordata</taxon>
        <taxon>Craniata</taxon>
        <taxon>Vertebrata</taxon>
        <taxon>Euteleostomi</taxon>
        <taxon>Mammalia</taxon>
        <taxon>Eutheria</taxon>
        <taxon>Laurasiatheria</taxon>
        <taxon>Carnivora</taxon>
        <taxon>Caniformia</taxon>
        <taxon>Ursidae</taxon>
        <taxon>Ursus</taxon>
    </lineage>
</organism>
<feature type="domain" description="Ig-like" evidence="17">
    <location>
        <begin position="3003"/>
        <end position="3084"/>
    </location>
</feature>
<evidence type="ECO:0000256" key="12">
    <source>
        <dbReference type="ARBA" id="ARBA00023319"/>
    </source>
</evidence>
<evidence type="ECO:0000256" key="5">
    <source>
        <dbReference type="ARBA" id="ARBA00022536"/>
    </source>
</evidence>
<dbReference type="Gene3D" id="2.60.40.10">
    <property type="entry name" value="Immunoglobulins"/>
    <property type="match status" value="31"/>
</dbReference>
<feature type="domain" description="Ig-like" evidence="17">
    <location>
        <begin position="3092"/>
        <end position="3176"/>
    </location>
</feature>
<dbReference type="InterPro" id="IPR001881">
    <property type="entry name" value="EGF-like_Ca-bd_dom"/>
</dbReference>
<dbReference type="FunFam" id="2.60.40.10:FF:000594">
    <property type="entry name" value="Hemicentin 1"/>
    <property type="match status" value="1"/>
</dbReference>
<dbReference type="CDD" id="cd00054">
    <property type="entry name" value="EGF_CA"/>
    <property type="match status" value="6"/>
</dbReference>
<keyword evidence="3" id="KW-0964">Secreted</keyword>
<feature type="domain" description="Ig-like" evidence="17">
    <location>
        <begin position="2911"/>
        <end position="2998"/>
    </location>
</feature>
<feature type="domain" description="Ig-like" evidence="17">
    <location>
        <begin position="3183"/>
        <end position="3268"/>
    </location>
</feature>
<keyword evidence="2" id="KW-0488">Methylation</keyword>
<feature type="domain" description="Ig-like" evidence="17">
    <location>
        <begin position="1507"/>
        <end position="1598"/>
    </location>
</feature>
<feature type="domain" description="EGF-like" evidence="16">
    <location>
        <begin position="3743"/>
        <end position="3782"/>
    </location>
</feature>
<dbReference type="InterPro" id="IPR049883">
    <property type="entry name" value="NOTCH1_EGF-like"/>
</dbReference>
<feature type="domain" description="Ig-like" evidence="17">
    <location>
        <begin position="945"/>
        <end position="1031"/>
    </location>
</feature>
<dbReference type="GO" id="GO:0007156">
    <property type="term" value="P:homophilic cell adhesion via plasma membrane adhesion molecules"/>
    <property type="evidence" value="ECO:0007669"/>
    <property type="project" value="TreeGrafter"/>
</dbReference>
<dbReference type="FunFam" id="2.10.25.10:FF:000010">
    <property type="entry name" value="Pro-epidermal growth factor"/>
    <property type="match status" value="1"/>
</dbReference>
<feature type="region of interest" description="Disordered" evidence="15">
    <location>
        <begin position="443"/>
        <end position="467"/>
    </location>
</feature>